<sequence length="121" mass="13812">GLVLNSLLLYLIRRFSRVELGTYKYLLSIFAAYDIFLSVLDSVTNTVCTHVKVVCATGAHSEYYTRHMCIFRVFLCSVYTAEYPFSLPLLDDQISITGHPLLTTEVHRAVCFVSYDAVYHM</sequence>
<organism evidence="1 2">
    <name type="scientific">Pristionchus entomophagus</name>
    <dbReference type="NCBI Taxonomy" id="358040"/>
    <lineage>
        <taxon>Eukaryota</taxon>
        <taxon>Metazoa</taxon>
        <taxon>Ecdysozoa</taxon>
        <taxon>Nematoda</taxon>
        <taxon>Chromadorea</taxon>
        <taxon>Rhabditida</taxon>
        <taxon>Rhabditina</taxon>
        <taxon>Diplogasteromorpha</taxon>
        <taxon>Diplogasteroidea</taxon>
        <taxon>Neodiplogasteridae</taxon>
        <taxon>Pristionchus</taxon>
    </lineage>
</organism>
<reference evidence="1" key="1">
    <citation type="submission" date="2023-10" db="EMBL/GenBank/DDBJ databases">
        <title>Genome assembly of Pristionchus species.</title>
        <authorList>
            <person name="Yoshida K."/>
            <person name="Sommer R.J."/>
        </authorList>
    </citation>
    <scope>NUCLEOTIDE SEQUENCE</scope>
    <source>
        <strain evidence="1">RS0144</strain>
    </source>
</reference>
<evidence type="ECO:0008006" key="3">
    <source>
        <dbReference type="Google" id="ProtNLM"/>
    </source>
</evidence>
<comment type="caution">
    <text evidence="1">The sequence shown here is derived from an EMBL/GenBank/DDBJ whole genome shotgun (WGS) entry which is preliminary data.</text>
</comment>
<proteinExistence type="predicted"/>
<dbReference type="PANTHER" id="PTHR45907">
    <property type="entry name" value="SERPENTINE RECEPTOR, CLASS J"/>
    <property type="match status" value="1"/>
</dbReference>
<feature type="non-terminal residue" evidence="1">
    <location>
        <position position="121"/>
    </location>
</feature>
<dbReference type="Proteomes" id="UP001432027">
    <property type="component" value="Unassembled WGS sequence"/>
</dbReference>
<dbReference type="InterPro" id="IPR019428">
    <property type="entry name" value="7TM_GPCR_serpentine_rcpt_Str"/>
</dbReference>
<evidence type="ECO:0000313" key="2">
    <source>
        <dbReference type="Proteomes" id="UP001432027"/>
    </source>
</evidence>
<evidence type="ECO:0000313" key="1">
    <source>
        <dbReference type="EMBL" id="GMS92567.1"/>
    </source>
</evidence>
<accession>A0AAV5TDZ5</accession>
<name>A0AAV5TDZ5_9BILA</name>
<dbReference type="Pfam" id="PF10326">
    <property type="entry name" value="7TM_GPCR_Str"/>
    <property type="match status" value="1"/>
</dbReference>
<dbReference type="InterPro" id="IPR019423">
    <property type="entry name" value="7TM_GPCR_serpentine_rcpt_Srj"/>
</dbReference>
<dbReference type="PANTHER" id="PTHR45907:SF16">
    <property type="entry name" value="SERPENTINE RECEPTOR, CLASS J"/>
    <property type="match status" value="1"/>
</dbReference>
<keyword evidence="2" id="KW-1185">Reference proteome</keyword>
<feature type="non-terminal residue" evidence="1">
    <location>
        <position position="1"/>
    </location>
</feature>
<protein>
    <recommendedName>
        <fullName evidence="3">G protein-coupled receptor</fullName>
    </recommendedName>
</protein>
<dbReference type="AlphaFoldDB" id="A0AAV5TDZ5"/>
<gene>
    <name evidence="1" type="ORF">PENTCL1PPCAC_14742</name>
</gene>
<dbReference type="EMBL" id="BTSX01000004">
    <property type="protein sequence ID" value="GMS92567.1"/>
    <property type="molecule type" value="Genomic_DNA"/>
</dbReference>